<dbReference type="Proteomes" id="UP000029558">
    <property type="component" value="Plasmid pPSB1-3"/>
</dbReference>
<evidence type="ECO:0000313" key="2">
    <source>
        <dbReference type="Proteomes" id="UP000029558"/>
    </source>
</evidence>
<dbReference type="EMBL" id="CP012511">
    <property type="protein sequence ID" value="ALB24504.1"/>
    <property type="molecule type" value="Genomic_DNA"/>
</dbReference>
<sequence length="103" mass="11774">MLFKATSNTQKPFIKRVVKGRERFHSKPCSLNTYFSSTFKKIFTSVSQKKDTIDLIKSLLEISGDNELLQLVNAVSWQSNSLLISVDCYTILKSKFFATVPYL</sequence>
<proteinExistence type="predicted"/>
<reference evidence="1 2" key="1">
    <citation type="journal article" date="2014" name="Genome Announc.">
        <title>Comparative Genome Analysis of Two Isolates of the Fish Pathogen Piscirickettsia salmonis from Different Hosts Reveals Major Differences in Virulence-Associated Secretion Systems.</title>
        <authorList>
            <person name="Bohle H."/>
            <person name="Henriquez P."/>
            <person name="Grothusen H."/>
            <person name="Navas E."/>
            <person name="Sandoval A."/>
            <person name="Bustamante F."/>
            <person name="Bustos P."/>
            <person name="Mancilla M."/>
        </authorList>
    </citation>
    <scope>NUCLEOTIDE SEQUENCE [LARGE SCALE GENOMIC DNA]</scope>
    <source>
        <strain evidence="2">B1-32597</strain>
    </source>
</reference>
<dbReference type="AlphaFoldDB" id="A0A1L6THW8"/>
<gene>
    <name evidence="1" type="ORF">KU39_3p42</name>
</gene>
<evidence type="ECO:0000313" key="1">
    <source>
        <dbReference type="EMBL" id="ALB24504.1"/>
    </source>
</evidence>
<accession>A0A1L6THW8</accession>
<protein>
    <submittedName>
        <fullName evidence="1">Nucleotidyltransferase</fullName>
    </submittedName>
</protein>
<name>A0A1L6THW8_PISSA</name>
<keyword evidence="1" id="KW-0614">Plasmid</keyword>
<organism evidence="1 2">
    <name type="scientific">Piscirickettsia salmonis</name>
    <dbReference type="NCBI Taxonomy" id="1238"/>
    <lineage>
        <taxon>Bacteria</taxon>
        <taxon>Pseudomonadati</taxon>
        <taxon>Pseudomonadota</taxon>
        <taxon>Gammaproteobacteria</taxon>
        <taxon>Thiotrichales</taxon>
        <taxon>Piscirickettsiaceae</taxon>
        <taxon>Piscirickettsia</taxon>
    </lineage>
</organism>
<geneLocation type="plasmid" evidence="1 2">
    <name>pPSB1-3</name>
</geneLocation>